<keyword evidence="9 10" id="KW-0998">Cell outer membrane</keyword>
<proteinExistence type="inferred from homology"/>
<evidence type="ECO:0000256" key="9">
    <source>
        <dbReference type="ARBA" id="ARBA00023237"/>
    </source>
</evidence>
<dbReference type="Gene3D" id="2.40.170.20">
    <property type="entry name" value="TonB-dependent receptor, beta-barrel domain"/>
    <property type="match status" value="1"/>
</dbReference>
<dbReference type="PANTHER" id="PTHR30069:SF29">
    <property type="entry name" value="HEMOGLOBIN AND HEMOGLOBIN-HAPTOGLOBIN-BINDING PROTEIN 1-RELATED"/>
    <property type="match status" value="1"/>
</dbReference>
<dbReference type="Pfam" id="PF13715">
    <property type="entry name" value="CarbopepD_reg_2"/>
    <property type="match status" value="1"/>
</dbReference>
<dbReference type="InterPro" id="IPR012910">
    <property type="entry name" value="Plug_dom"/>
</dbReference>
<dbReference type="InterPro" id="IPR039426">
    <property type="entry name" value="TonB-dep_rcpt-like"/>
</dbReference>
<dbReference type="Gene3D" id="2.170.130.10">
    <property type="entry name" value="TonB-dependent receptor, plug domain"/>
    <property type="match status" value="1"/>
</dbReference>
<dbReference type="Gene3D" id="2.60.40.1120">
    <property type="entry name" value="Carboxypeptidase-like, regulatory domain"/>
    <property type="match status" value="1"/>
</dbReference>
<protein>
    <submittedName>
        <fullName evidence="14">TonB-dependent receptor</fullName>
    </submittedName>
</protein>
<dbReference type="GO" id="GO:0009279">
    <property type="term" value="C:cell outer membrane"/>
    <property type="evidence" value="ECO:0007669"/>
    <property type="project" value="UniProtKB-SubCell"/>
</dbReference>
<evidence type="ECO:0000256" key="2">
    <source>
        <dbReference type="ARBA" id="ARBA00022448"/>
    </source>
</evidence>
<dbReference type="GO" id="GO:0015344">
    <property type="term" value="F:siderophore uptake transmembrane transporter activity"/>
    <property type="evidence" value="ECO:0007669"/>
    <property type="project" value="TreeGrafter"/>
</dbReference>
<dbReference type="InterPro" id="IPR036942">
    <property type="entry name" value="Beta-barrel_TonB_sf"/>
</dbReference>
<name>A0A3N0BPL4_9SPHI</name>
<keyword evidence="8 14" id="KW-0675">Receptor</keyword>
<keyword evidence="5" id="KW-0732">Signal</keyword>
<evidence type="ECO:0000256" key="5">
    <source>
        <dbReference type="ARBA" id="ARBA00022729"/>
    </source>
</evidence>
<evidence type="ECO:0000256" key="8">
    <source>
        <dbReference type="ARBA" id="ARBA00023170"/>
    </source>
</evidence>
<evidence type="ECO:0000256" key="7">
    <source>
        <dbReference type="ARBA" id="ARBA00023136"/>
    </source>
</evidence>
<evidence type="ECO:0000259" key="13">
    <source>
        <dbReference type="Pfam" id="PF07715"/>
    </source>
</evidence>
<dbReference type="PROSITE" id="PS52016">
    <property type="entry name" value="TONB_DEPENDENT_REC_3"/>
    <property type="match status" value="1"/>
</dbReference>
<keyword evidence="6 11" id="KW-0798">TonB box</keyword>
<organism evidence="14 15">
    <name type="scientific">Pedobacter jejuensis</name>
    <dbReference type="NCBI Taxonomy" id="1268550"/>
    <lineage>
        <taxon>Bacteria</taxon>
        <taxon>Pseudomonadati</taxon>
        <taxon>Bacteroidota</taxon>
        <taxon>Sphingobacteriia</taxon>
        <taxon>Sphingobacteriales</taxon>
        <taxon>Sphingobacteriaceae</taxon>
        <taxon>Pedobacter</taxon>
    </lineage>
</organism>
<comment type="subcellular location">
    <subcellularLocation>
        <location evidence="1 10">Cell outer membrane</location>
        <topology evidence="1 10">Multi-pass membrane protein</topology>
    </subcellularLocation>
</comment>
<feature type="domain" description="TonB-dependent receptor-like beta-barrel" evidence="12">
    <location>
        <begin position="375"/>
        <end position="912"/>
    </location>
</feature>
<evidence type="ECO:0000256" key="4">
    <source>
        <dbReference type="ARBA" id="ARBA00022692"/>
    </source>
</evidence>
<keyword evidence="4 10" id="KW-0812">Transmembrane</keyword>
<evidence type="ECO:0000313" key="15">
    <source>
        <dbReference type="Proteomes" id="UP000274046"/>
    </source>
</evidence>
<evidence type="ECO:0000313" key="14">
    <source>
        <dbReference type="EMBL" id="RNL50987.1"/>
    </source>
</evidence>
<reference evidence="14 15" key="1">
    <citation type="submission" date="2018-10" db="EMBL/GenBank/DDBJ databases">
        <title>Genome sequencing of Pedobacter jejuensis TNB23.</title>
        <authorList>
            <person name="Cho Y.-J."/>
            <person name="Cho A."/>
            <person name="Kim O.-S."/>
        </authorList>
    </citation>
    <scope>NUCLEOTIDE SEQUENCE [LARGE SCALE GENOMIC DNA]</scope>
    <source>
        <strain evidence="14 15">TNB23</strain>
    </source>
</reference>
<dbReference type="Pfam" id="PF07715">
    <property type="entry name" value="Plug"/>
    <property type="match status" value="1"/>
</dbReference>
<keyword evidence="3 10" id="KW-1134">Transmembrane beta strand</keyword>
<keyword evidence="15" id="KW-1185">Reference proteome</keyword>
<keyword evidence="7 10" id="KW-0472">Membrane</keyword>
<comment type="caution">
    <text evidence="14">The sequence shown here is derived from an EMBL/GenBank/DDBJ whole genome shotgun (WGS) entry which is preliminary data.</text>
</comment>
<dbReference type="Pfam" id="PF00593">
    <property type="entry name" value="TonB_dep_Rec_b-barrel"/>
    <property type="match status" value="1"/>
</dbReference>
<evidence type="ECO:0000256" key="1">
    <source>
        <dbReference type="ARBA" id="ARBA00004571"/>
    </source>
</evidence>
<sequence>MKIKLNFTPLAINKNQSKLKKLYTSIFFVLLSLASIAQVKNDITGRVVDPQNKPLELVNIKVVETNQYAITDKNGVFRINGSESNNKLSFEFSYIGFQKLSLTVTVKAGENNLGNISLKVLDLSLENIEINAKRNYSGSTNSSLIITRDLIEQIPALSVNDLLNQIPNRKIQPPSLQSVQNLTLRSTFAPTTSGRSNFELNNSFGVAIILDGNPISNNANMQSRNVGISGMGGSVITSGASYGLRGSGNKSYSGDYAFGGTDLRQIPADNIESIEIISGVAPVKYGDLTDGAVIIERQAGVSAANIRMQLRDNATSYSASKGLKLSDKLGALNLGVNYVNSFADNRDKLKEYRRVNANAMWTNSYGKSKELKNTFSFDYGRNLDGIKQDPDDPKSTKTRFDSWNLSVSNRTSYRFSNKFFKNIGLNLNYAEGHQVTYDEQLVNEAYVLYSDAVQTGITKGKYDSGVYTAISQIDGRPINFSARMDLNTEFNTGNLTHYLSFGGNYNYSANKGLGQVVDPNAPRSGVRVTSTTFSSKNSERYYDFNLANAIQDAGFYTEDMFKAKVLNRDLNVRAGLRLDIQNGYASFAPRTNINYELNKNVKIGLAYGLAFKSPGLAQRYPGPTFREIPLLNAYNGNVNESVYLLYVNRYEPNNENLKASKSETIEFTTQIKLKDFNLSLSAYNKTNSNGISTVHDYQALTLPTYAATLTPGQPATYTQTGSRIYSLDYYRFDNDLRSENQGFEVVLSTPEIKEIATSFNISGGFSRTAYKSTYPTFRNAVTSLTTSTNPKYAVTGVYEPNNRKAYFSTSRITASTHIPKISLIVQFTAEFDLFNKTIEAANQNVPIAYYTLDNSYVVINNFDRNDPLNGHLYRTPEEFSVNNLPKIISNYHLSIAKEIKKRFRFSFNVYNVFNYQPYYTSSTGTLVFPNTTPTFGAEMSLKL</sequence>
<evidence type="ECO:0000256" key="10">
    <source>
        <dbReference type="PROSITE-ProRule" id="PRU01360"/>
    </source>
</evidence>
<dbReference type="SUPFAM" id="SSF56935">
    <property type="entry name" value="Porins"/>
    <property type="match status" value="1"/>
</dbReference>
<dbReference type="InterPro" id="IPR008969">
    <property type="entry name" value="CarboxyPept-like_regulatory"/>
</dbReference>
<keyword evidence="2 10" id="KW-0813">Transport</keyword>
<dbReference type="EMBL" id="RBEE01000042">
    <property type="protein sequence ID" value="RNL50987.1"/>
    <property type="molecule type" value="Genomic_DNA"/>
</dbReference>
<evidence type="ECO:0000256" key="3">
    <source>
        <dbReference type="ARBA" id="ARBA00022452"/>
    </source>
</evidence>
<dbReference type="InterPro" id="IPR000531">
    <property type="entry name" value="Beta-barrel_TonB"/>
</dbReference>
<evidence type="ECO:0000256" key="11">
    <source>
        <dbReference type="RuleBase" id="RU003357"/>
    </source>
</evidence>
<evidence type="ECO:0000256" key="6">
    <source>
        <dbReference type="ARBA" id="ARBA00023077"/>
    </source>
</evidence>
<dbReference type="AlphaFoldDB" id="A0A3N0BPL4"/>
<dbReference type="PANTHER" id="PTHR30069">
    <property type="entry name" value="TONB-DEPENDENT OUTER MEMBRANE RECEPTOR"/>
    <property type="match status" value="1"/>
</dbReference>
<gene>
    <name evidence="14" type="ORF">D7004_14755</name>
</gene>
<dbReference type="InterPro" id="IPR037066">
    <property type="entry name" value="Plug_dom_sf"/>
</dbReference>
<accession>A0A3N0BPL4</accession>
<feature type="domain" description="TonB-dependent receptor plug" evidence="13">
    <location>
        <begin position="140"/>
        <end position="287"/>
    </location>
</feature>
<dbReference type="GO" id="GO:0044718">
    <property type="term" value="P:siderophore transmembrane transport"/>
    <property type="evidence" value="ECO:0007669"/>
    <property type="project" value="TreeGrafter"/>
</dbReference>
<dbReference type="Proteomes" id="UP000274046">
    <property type="component" value="Unassembled WGS sequence"/>
</dbReference>
<comment type="similarity">
    <text evidence="10 11">Belongs to the TonB-dependent receptor family.</text>
</comment>
<evidence type="ECO:0000259" key="12">
    <source>
        <dbReference type="Pfam" id="PF00593"/>
    </source>
</evidence>
<dbReference type="SUPFAM" id="SSF49464">
    <property type="entry name" value="Carboxypeptidase regulatory domain-like"/>
    <property type="match status" value="1"/>
</dbReference>
<dbReference type="RefSeq" id="WP_123206612.1">
    <property type="nucleotide sequence ID" value="NZ_RBEE01000042.1"/>
</dbReference>